<dbReference type="Proteomes" id="UP001595699">
    <property type="component" value="Unassembled WGS sequence"/>
</dbReference>
<accession>A0ABV7YNR3</accession>
<dbReference type="RefSeq" id="WP_205121884.1">
    <property type="nucleotide sequence ID" value="NZ_JAFBCM010000001.1"/>
</dbReference>
<dbReference type="InterPro" id="IPR002035">
    <property type="entry name" value="VWF_A"/>
</dbReference>
<feature type="compositionally biased region" description="Polar residues" evidence="1">
    <location>
        <begin position="554"/>
        <end position="568"/>
    </location>
</feature>
<dbReference type="SMART" id="SM00327">
    <property type="entry name" value="VWA"/>
    <property type="match status" value="1"/>
</dbReference>
<proteinExistence type="predicted"/>
<gene>
    <name evidence="4" type="ORF">ACFOUW_37195</name>
</gene>
<keyword evidence="2" id="KW-0472">Membrane</keyword>
<organism evidence="4 5">
    <name type="scientific">Tenggerimyces flavus</name>
    <dbReference type="NCBI Taxonomy" id="1708749"/>
    <lineage>
        <taxon>Bacteria</taxon>
        <taxon>Bacillati</taxon>
        <taxon>Actinomycetota</taxon>
        <taxon>Actinomycetes</taxon>
        <taxon>Propionibacteriales</taxon>
        <taxon>Nocardioidaceae</taxon>
        <taxon>Tenggerimyces</taxon>
    </lineage>
</organism>
<feature type="transmembrane region" description="Helical" evidence="2">
    <location>
        <begin position="594"/>
        <end position="617"/>
    </location>
</feature>
<reference evidence="5" key="1">
    <citation type="journal article" date="2019" name="Int. J. Syst. Evol. Microbiol.">
        <title>The Global Catalogue of Microorganisms (GCM) 10K type strain sequencing project: providing services to taxonomists for standard genome sequencing and annotation.</title>
        <authorList>
            <consortium name="The Broad Institute Genomics Platform"/>
            <consortium name="The Broad Institute Genome Sequencing Center for Infectious Disease"/>
            <person name="Wu L."/>
            <person name="Ma J."/>
        </authorList>
    </citation>
    <scope>NUCLEOTIDE SEQUENCE [LARGE SCALE GENOMIC DNA]</scope>
    <source>
        <strain evidence="5">CGMCC 4.7241</strain>
    </source>
</reference>
<sequence length="628" mass="63611">MVTRVGRIGVVAVLLAAFATLLGAGESRADDQPGRVLLVLDSSGSMKEPAGGGETRIQAAKKALRQVVEQLPDDQAVGLRVYGAKVFARKDPGACTDSQLVVKPATGNRAALLSAIGAYQPYGETPTGYALREAGKDVGGEGRRTIILVSDGEPTCAPDPCLVAKELRKQGIEVRIDVVGLSVNAAARKDLQCVARAGGGVYYDVDSSQELADSLSAVAKRAARPYVPVGRPVTGTATPEGAPEIAPGDWLDAVDAATPAKHYLIKRALLNSSVVASAAYRASQSGGDFVDVELTTPSGTRCAFKTGVAGNGKLLSTAASASPYTQQEECLTSSELVLAVTYRGTDSDGAALEIRVTEVPEVTDPETLTAPANPNTWTPPPNGSRKAVTGGTSFADAESIGAGSYQGTIVPGETLTFAVDATWGQQVDAAVGFPALRGGSAAAAEDAHTIVELFAPSRAPASAAFTSPVTSRDRLLLTDGSTELASTTGTIAFPRLGSASHAGPALGGAYFVTVYLQDSPRNASVAVPFELDVATSGTPGGEPVFTEVPIDGSPSATPEATPSATSGATPEVTPTGDRTDSKASSGEGGEGGGLSGLSLILGGVGLAAVAAAVFLFLRRRGGSDALSG</sequence>
<evidence type="ECO:0000313" key="5">
    <source>
        <dbReference type="Proteomes" id="UP001595699"/>
    </source>
</evidence>
<evidence type="ECO:0000259" key="3">
    <source>
        <dbReference type="PROSITE" id="PS50234"/>
    </source>
</evidence>
<comment type="caution">
    <text evidence="4">The sequence shown here is derived from an EMBL/GenBank/DDBJ whole genome shotgun (WGS) entry which is preliminary data.</text>
</comment>
<dbReference type="InterPro" id="IPR036465">
    <property type="entry name" value="vWFA_dom_sf"/>
</dbReference>
<dbReference type="EMBL" id="JBHRZH010000055">
    <property type="protein sequence ID" value="MFC3766513.1"/>
    <property type="molecule type" value="Genomic_DNA"/>
</dbReference>
<dbReference type="PROSITE" id="PS50234">
    <property type="entry name" value="VWFA"/>
    <property type="match status" value="1"/>
</dbReference>
<keyword evidence="5" id="KW-1185">Reference proteome</keyword>
<keyword evidence="2" id="KW-1133">Transmembrane helix</keyword>
<dbReference type="Gene3D" id="3.40.50.410">
    <property type="entry name" value="von Willebrand factor, type A domain"/>
    <property type="match status" value="1"/>
</dbReference>
<dbReference type="Pfam" id="PF13519">
    <property type="entry name" value="VWA_2"/>
    <property type="match status" value="1"/>
</dbReference>
<protein>
    <submittedName>
        <fullName evidence="4">VWA domain-containing protein</fullName>
    </submittedName>
</protein>
<evidence type="ECO:0000256" key="1">
    <source>
        <dbReference type="SAM" id="MobiDB-lite"/>
    </source>
</evidence>
<keyword evidence="2" id="KW-0812">Transmembrane</keyword>
<evidence type="ECO:0000313" key="4">
    <source>
        <dbReference type="EMBL" id="MFC3766513.1"/>
    </source>
</evidence>
<feature type="region of interest" description="Disordered" evidence="1">
    <location>
        <begin position="365"/>
        <end position="390"/>
    </location>
</feature>
<dbReference type="SUPFAM" id="SSF53300">
    <property type="entry name" value="vWA-like"/>
    <property type="match status" value="1"/>
</dbReference>
<feature type="domain" description="VWFA" evidence="3">
    <location>
        <begin position="35"/>
        <end position="218"/>
    </location>
</feature>
<name>A0ABV7YNR3_9ACTN</name>
<evidence type="ECO:0000256" key="2">
    <source>
        <dbReference type="SAM" id="Phobius"/>
    </source>
</evidence>
<feature type="region of interest" description="Disordered" evidence="1">
    <location>
        <begin position="536"/>
        <end position="591"/>
    </location>
</feature>